<dbReference type="Pfam" id="PF13962">
    <property type="entry name" value="PGG"/>
    <property type="match status" value="1"/>
</dbReference>
<dbReference type="InterPro" id="IPR002110">
    <property type="entry name" value="Ankyrin_rpt"/>
</dbReference>
<dbReference type="InterPro" id="IPR036770">
    <property type="entry name" value="Ankyrin_rpt-contain_sf"/>
</dbReference>
<keyword evidence="5" id="KW-1185">Reference proteome</keyword>
<reference evidence="4 5" key="1">
    <citation type="submission" date="2018-02" db="EMBL/GenBank/DDBJ databases">
        <title>Draft genome of wild Prunus yedoensis var. nudiflora.</title>
        <authorList>
            <person name="Baek S."/>
            <person name="Kim J.-H."/>
            <person name="Choi K."/>
            <person name="Kim G.-B."/>
            <person name="Cho A."/>
            <person name="Jang H."/>
            <person name="Shin C.-H."/>
            <person name="Yu H.-J."/>
            <person name="Mun J.-H."/>
        </authorList>
    </citation>
    <scope>NUCLEOTIDE SEQUENCE [LARGE SCALE GENOMIC DNA]</scope>
    <source>
        <strain evidence="5">cv. Jeju island</strain>
        <tissue evidence="4">Leaf</tissue>
    </source>
</reference>
<dbReference type="Pfam" id="PF12796">
    <property type="entry name" value="Ank_2"/>
    <property type="match status" value="1"/>
</dbReference>
<feature type="transmembrane region" description="Helical" evidence="1">
    <location>
        <begin position="582"/>
        <end position="605"/>
    </location>
</feature>
<feature type="transmembrane region" description="Helical" evidence="1">
    <location>
        <begin position="626"/>
        <end position="651"/>
    </location>
</feature>
<name>A0A314UJ92_PRUYE</name>
<gene>
    <name evidence="4" type="ORF">Pyn_22076</name>
</gene>
<feature type="domain" description="PGG" evidence="3">
    <location>
        <begin position="537"/>
        <end position="649"/>
    </location>
</feature>
<evidence type="ECO:0000313" key="4">
    <source>
        <dbReference type="EMBL" id="PQM36876.1"/>
    </source>
</evidence>
<protein>
    <submittedName>
        <fullName evidence="4">Uncharacterized protein</fullName>
    </submittedName>
</protein>
<proteinExistence type="predicted"/>
<dbReference type="STRING" id="2094558.A0A314UJ92"/>
<evidence type="ECO:0000259" key="3">
    <source>
        <dbReference type="Pfam" id="PF13962"/>
    </source>
</evidence>
<keyword evidence="1" id="KW-0472">Membrane</keyword>
<keyword evidence="1" id="KW-0812">Transmembrane</keyword>
<sequence>MVVPAGAIVVEVLNKDNYEHWSALVKNYLLAQDLWDVVEATAEPPIAEAEADQFIKAWRKKTPALYMQSKFHAGHMQKFKPQPFVPSNSTVQSATSSNNPGYYNDFHQYQPLFDAVWSGDWNKTNEFLTQHPNAIRGRVPSTNRTALHVATELEHEHIVEELVQLMSEEDLELTDKLGWTALAVAAKKGNLKMVECMVRKSKKILSIPVGTSNKTPIILAAIIEQWDVVHYLYSATPPQDLMPEKGPYGAGLLCNFITGMKFGIALELIQCCPQLVFTKNYSGVFPMQAFIPSAFPSGTRLKFWQRWIYNCIHIEGVISDIRVSVQNEGNEECNQMKITWSVVGFLQGLKSNLLELLGINRIRKIKQAHIQSFELLHHMCEVTKHRHSHDHVVPAIFKAIKRGMFEFTDTVLQARPDLMWFSNQKDRNLFHFAIECRQEKIYSLIYRLNKRKRIMIGHKADKSGNCALHVAGMLSPLARLDNISGAALQMQRELQWFKEVETIVLPRIKESPNYVDDMMPCELFTKNHKELVKEGERWMKESATSCTVVGALIITIMFAAAFTVPGGNNGETGFPIFLHKKLFMTFIVSDVISLFSSTTSVLMFLGILTSRYAEDDFLKSLPTKMIIGLSTLFISIATMMVAFSSALFIMIHEQSWIVIPVIFLASVPVTLFIWMQFPLLVEMYISTYGRGIFDRKVKSRA</sequence>
<evidence type="ECO:0000259" key="2">
    <source>
        <dbReference type="Pfam" id="PF13961"/>
    </source>
</evidence>
<dbReference type="PANTHER" id="PTHR24177">
    <property type="entry name" value="CASKIN"/>
    <property type="match status" value="1"/>
</dbReference>
<dbReference type="SMART" id="SM00248">
    <property type="entry name" value="ANK"/>
    <property type="match status" value="3"/>
</dbReference>
<dbReference type="SUPFAM" id="SSF48403">
    <property type="entry name" value="Ankyrin repeat"/>
    <property type="match status" value="1"/>
</dbReference>
<comment type="caution">
    <text evidence="4">The sequence shown here is derived from an EMBL/GenBank/DDBJ whole genome shotgun (WGS) entry which is preliminary data.</text>
</comment>
<dbReference type="PANTHER" id="PTHR24177:SF329">
    <property type="entry name" value="ANKYRIN REPEAT PROTEIN"/>
    <property type="match status" value="1"/>
</dbReference>
<dbReference type="GO" id="GO:0016020">
    <property type="term" value="C:membrane"/>
    <property type="evidence" value="ECO:0007669"/>
    <property type="project" value="TreeGrafter"/>
</dbReference>
<dbReference type="AlphaFoldDB" id="A0A314UJ92"/>
<accession>A0A314UJ92</accession>
<dbReference type="EMBL" id="PJQY01003507">
    <property type="protein sequence ID" value="PQM36876.1"/>
    <property type="molecule type" value="Genomic_DNA"/>
</dbReference>
<dbReference type="Gene3D" id="1.25.40.20">
    <property type="entry name" value="Ankyrin repeat-containing domain"/>
    <property type="match status" value="1"/>
</dbReference>
<dbReference type="OrthoDB" id="1880601at2759"/>
<dbReference type="InterPro" id="IPR026961">
    <property type="entry name" value="PGG_dom"/>
</dbReference>
<keyword evidence="1" id="KW-1133">Transmembrane helix</keyword>
<evidence type="ECO:0000313" key="5">
    <source>
        <dbReference type="Proteomes" id="UP000250321"/>
    </source>
</evidence>
<dbReference type="Proteomes" id="UP000250321">
    <property type="component" value="Unassembled WGS sequence"/>
</dbReference>
<dbReference type="InterPro" id="IPR025314">
    <property type="entry name" value="DUF4219"/>
</dbReference>
<feature type="transmembrane region" description="Helical" evidence="1">
    <location>
        <begin position="543"/>
        <end position="562"/>
    </location>
</feature>
<organism evidence="4 5">
    <name type="scientific">Prunus yedoensis var. nudiflora</name>
    <dbReference type="NCBI Taxonomy" id="2094558"/>
    <lineage>
        <taxon>Eukaryota</taxon>
        <taxon>Viridiplantae</taxon>
        <taxon>Streptophyta</taxon>
        <taxon>Embryophyta</taxon>
        <taxon>Tracheophyta</taxon>
        <taxon>Spermatophyta</taxon>
        <taxon>Magnoliopsida</taxon>
        <taxon>eudicotyledons</taxon>
        <taxon>Gunneridae</taxon>
        <taxon>Pentapetalae</taxon>
        <taxon>rosids</taxon>
        <taxon>fabids</taxon>
        <taxon>Rosales</taxon>
        <taxon>Rosaceae</taxon>
        <taxon>Amygdaloideae</taxon>
        <taxon>Amygdaleae</taxon>
        <taxon>Prunus</taxon>
    </lineage>
</organism>
<feature type="transmembrane region" description="Helical" evidence="1">
    <location>
        <begin position="657"/>
        <end position="681"/>
    </location>
</feature>
<feature type="domain" description="DUF4219" evidence="2">
    <location>
        <begin position="13"/>
        <end position="39"/>
    </location>
</feature>
<evidence type="ECO:0000256" key="1">
    <source>
        <dbReference type="SAM" id="Phobius"/>
    </source>
</evidence>
<dbReference type="Pfam" id="PF13961">
    <property type="entry name" value="DUF4219"/>
    <property type="match status" value="1"/>
</dbReference>